<feature type="compositionally biased region" description="Basic and acidic residues" evidence="1">
    <location>
        <begin position="69"/>
        <end position="80"/>
    </location>
</feature>
<dbReference type="Proteomes" id="UP000625711">
    <property type="component" value="Unassembled WGS sequence"/>
</dbReference>
<proteinExistence type="predicted"/>
<name>A0A834IET2_RHYFE</name>
<gene>
    <name evidence="2" type="ORF">GWI33_007049</name>
</gene>
<keyword evidence="3" id="KW-1185">Reference proteome</keyword>
<protein>
    <submittedName>
        <fullName evidence="2">Uncharacterized protein</fullName>
    </submittedName>
</protein>
<dbReference type="EMBL" id="JAACXV010000356">
    <property type="protein sequence ID" value="KAF7279530.1"/>
    <property type="molecule type" value="Genomic_DNA"/>
</dbReference>
<reference evidence="2" key="1">
    <citation type="submission" date="2020-08" db="EMBL/GenBank/DDBJ databases">
        <title>Genome sequencing and assembly of the red palm weevil Rhynchophorus ferrugineus.</title>
        <authorList>
            <person name="Dias G.B."/>
            <person name="Bergman C.M."/>
            <person name="Manee M."/>
        </authorList>
    </citation>
    <scope>NUCLEOTIDE SEQUENCE</scope>
    <source>
        <strain evidence="2">AA-2017</strain>
        <tissue evidence="2">Whole larva</tissue>
    </source>
</reference>
<organism evidence="2 3">
    <name type="scientific">Rhynchophorus ferrugineus</name>
    <name type="common">Red palm weevil</name>
    <name type="synonym">Curculio ferrugineus</name>
    <dbReference type="NCBI Taxonomy" id="354439"/>
    <lineage>
        <taxon>Eukaryota</taxon>
        <taxon>Metazoa</taxon>
        <taxon>Ecdysozoa</taxon>
        <taxon>Arthropoda</taxon>
        <taxon>Hexapoda</taxon>
        <taxon>Insecta</taxon>
        <taxon>Pterygota</taxon>
        <taxon>Neoptera</taxon>
        <taxon>Endopterygota</taxon>
        <taxon>Coleoptera</taxon>
        <taxon>Polyphaga</taxon>
        <taxon>Cucujiformia</taxon>
        <taxon>Curculionidae</taxon>
        <taxon>Dryophthorinae</taxon>
        <taxon>Rhynchophorus</taxon>
    </lineage>
</organism>
<accession>A0A834IET2</accession>
<evidence type="ECO:0000313" key="3">
    <source>
        <dbReference type="Proteomes" id="UP000625711"/>
    </source>
</evidence>
<dbReference type="AlphaFoldDB" id="A0A834IET2"/>
<comment type="caution">
    <text evidence="2">The sequence shown here is derived from an EMBL/GenBank/DDBJ whole genome shotgun (WGS) entry which is preliminary data.</text>
</comment>
<evidence type="ECO:0000313" key="2">
    <source>
        <dbReference type="EMBL" id="KAF7279530.1"/>
    </source>
</evidence>
<evidence type="ECO:0000256" key="1">
    <source>
        <dbReference type="SAM" id="MobiDB-lite"/>
    </source>
</evidence>
<feature type="region of interest" description="Disordered" evidence="1">
    <location>
        <begin position="54"/>
        <end position="80"/>
    </location>
</feature>
<sequence>MTCRGAAAAAAAAPAAAATAATAAGRRSRHRDALFPGSLDVGQVDLAARPARLPNLLPVDDAGGALDPARSDSEVHGAPE</sequence>